<evidence type="ECO:0000256" key="1">
    <source>
        <dbReference type="SAM" id="MobiDB-lite"/>
    </source>
</evidence>
<evidence type="ECO:0000313" key="3">
    <source>
        <dbReference type="Proteomes" id="UP001501295"/>
    </source>
</evidence>
<name>A0ABP8VLV2_9MICO</name>
<comment type="caution">
    <text evidence="2">The sequence shown here is derived from an EMBL/GenBank/DDBJ whole genome shotgun (WGS) entry which is preliminary data.</text>
</comment>
<gene>
    <name evidence="2" type="ORF">GCM10025780_06660</name>
</gene>
<organism evidence="2 3">
    <name type="scientific">Frondihabitans cladoniiphilus</name>
    <dbReference type="NCBI Taxonomy" id="715785"/>
    <lineage>
        <taxon>Bacteria</taxon>
        <taxon>Bacillati</taxon>
        <taxon>Actinomycetota</taxon>
        <taxon>Actinomycetes</taxon>
        <taxon>Micrococcales</taxon>
        <taxon>Microbacteriaceae</taxon>
        <taxon>Frondihabitans</taxon>
    </lineage>
</organism>
<keyword evidence="3" id="KW-1185">Reference proteome</keyword>
<sequence>MEEERVVHEQQVGPELDGLVDGVEHGVDGQVDVGDLGSGISDEQAGGVPPFGAGQGPEGFDDGADRFE</sequence>
<accession>A0ABP8VLV2</accession>
<dbReference type="EMBL" id="BAABLM010000001">
    <property type="protein sequence ID" value="GAA4667234.1"/>
    <property type="molecule type" value="Genomic_DNA"/>
</dbReference>
<evidence type="ECO:0000313" key="2">
    <source>
        <dbReference type="EMBL" id="GAA4667234.1"/>
    </source>
</evidence>
<dbReference type="Proteomes" id="UP001501295">
    <property type="component" value="Unassembled WGS sequence"/>
</dbReference>
<feature type="compositionally biased region" description="Low complexity" evidence="1">
    <location>
        <begin position="28"/>
        <end position="39"/>
    </location>
</feature>
<protein>
    <submittedName>
        <fullName evidence="2">Uncharacterized protein</fullName>
    </submittedName>
</protein>
<reference evidence="3" key="1">
    <citation type="journal article" date="2019" name="Int. J. Syst. Evol. Microbiol.">
        <title>The Global Catalogue of Microorganisms (GCM) 10K type strain sequencing project: providing services to taxonomists for standard genome sequencing and annotation.</title>
        <authorList>
            <consortium name="The Broad Institute Genomics Platform"/>
            <consortium name="The Broad Institute Genome Sequencing Center for Infectious Disease"/>
            <person name="Wu L."/>
            <person name="Ma J."/>
        </authorList>
    </citation>
    <scope>NUCLEOTIDE SEQUENCE [LARGE SCALE GENOMIC DNA]</scope>
    <source>
        <strain evidence="3">JCM 18956</strain>
    </source>
</reference>
<proteinExistence type="predicted"/>
<feature type="region of interest" description="Disordered" evidence="1">
    <location>
        <begin position="1"/>
        <end position="68"/>
    </location>
</feature>